<dbReference type="STRING" id="1244531.CIG2463D_0725"/>
<dbReference type="EMBL" id="CP009043">
    <property type="protein sequence ID" value="AII14570.1"/>
    <property type="molecule type" value="Genomic_DNA"/>
</dbReference>
<dbReference type="Pfam" id="PF00675">
    <property type="entry name" value="Peptidase_M16"/>
    <property type="match status" value="1"/>
</dbReference>
<sequence length="407" mass="45552">MERLDALIKGINVPVIYEKSSNLPIVYLKLVFKVAGVGQESVAGLAKLSTALLNEGTKKLGVNEFSSKLEIRAIDINAECGFETFSIEINCLKEHFDFAQNMLKDLLKDPNLTKSTLDKLKTQALGIIAANKTDFDYQAKIALNKILFDGSNLAYASIGTKQSLENISLSDVKKFLKENLDISNLFIVLGGDVEPSEVKFSAILDSLEVGKPRELEPVKTSDICKKEFIKEQTEQAYIYFGAPFNVKKDERYLANVSAFILGSSGFGSRLMEEIRVKRGLAYSVYAKNNISLSHSSFEGYMQTKNESKDEAIELIISEFDKFIKDGVTQKELDAAKNFLLGSEPLSKETLFKRLAIAQNEYYSGFELGEFDANLKKIKELKLDDLNKFIKAHTEILKQSFAVIYNEI</sequence>
<evidence type="ECO:0000259" key="1">
    <source>
        <dbReference type="Pfam" id="PF00675"/>
    </source>
</evidence>
<feature type="domain" description="Peptidase M16 C-terminal" evidence="2">
    <location>
        <begin position="166"/>
        <end position="337"/>
    </location>
</feature>
<dbReference type="RefSeq" id="WP_038453782.1">
    <property type="nucleotide sequence ID" value="NZ_CP009043.1"/>
</dbReference>
<evidence type="ECO:0000313" key="4">
    <source>
        <dbReference type="Proteomes" id="UP000028486"/>
    </source>
</evidence>
<protein>
    <submittedName>
        <fullName evidence="3">Peptidase, M16 family</fullName>
    </submittedName>
</protein>
<evidence type="ECO:0000259" key="2">
    <source>
        <dbReference type="Pfam" id="PF05193"/>
    </source>
</evidence>
<dbReference type="InterPro" id="IPR011765">
    <property type="entry name" value="Pept_M16_N"/>
</dbReference>
<dbReference type="InterPro" id="IPR007863">
    <property type="entry name" value="Peptidase_M16_C"/>
</dbReference>
<dbReference type="PANTHER" id="PTHR11851:SF225">
    <property type="entry name" value="NON-PEPTIDASE HOMOLOG YMXG"/>
    <property type="match status" value="1"/>
</dbReference>
<dbReference type="AlphaFoldDB" id="A0A076F8K8"/>
<accession>A0A076F8K8</accession>
<evidence type="ECO:0000313" key="3">
    <source>
        <dbReference type="EMBL" id="AII14570.1"/>
    </source>
</evidence>
<proteinExistence type="predicted"/>
<dbReference type="Pfam" id="PF05193">
    <property type="entry name" value="Peptidase_M16_C"/>
    <property type="match status" value="1"/>
</dbReference>
<dbReference type="Gene3D" id="3.30.830.10">
    <property type="entry name" value="Metalloenzyme, LuxS/M16 peptidase-like"/>
    <property type="match status" value="2"/>
</dbReference>
<dbReference type="GO" id="GO:0046872">
    <property type="term" value="F:metal ion binding"/>
    <property type="evidence" value="ECO:0007669"/>
    <property type="project" value="InterPro"/>
</dbReference>
<organism evidence="3 4">
    <name type="scientific">Campylobacter iguaniorum</name>
    <dbReference type="NCBI Taxonomy" id="1244531"/>
    <lineage>
        <taxon>Bacteria</taxon>
        <taxon>Pseudomonadati</taxon>
        <taxon>Campylobacterota</taxon>
        <taxon>Epsilonproteobacteria</taxon>
        <taxon>Campylobacterales</taxon>
        <taxon>Campylobacteraceae</taxon>
        <taxon>Campylobacter</taxon>
    </lineage>
</organism>
<dbReference type="InterPro" id="IPR011249">
    <property type="entry name" value="Metalloenz_LuxS/M16"/>
</dbReference>
<dbReference type="InterPro" id="IPR050361">
    <property type="entry name" value="MPP/UQCRC_Complex"/>
</dbReference>
<keyword evidence="4" id="KW-1185">Reference proteome</keyword>
<dbReference type="OrthoDB" id="9811314at2"/>
<feature type="domain" description="Peptidase M16 N-terminal" evidence="1">
    <location>
        <begin position="16"/>
        <end position="158"/>
    </location>
</feature>
<reference evidence="4" key="1">
    <citation type="journal article" date="2014" name="Genome Announc.">
        <title>Complete Genome Sequence of Campylobacter iguaniorum Strain 1485ET, Isolated from a Bearded Dragon (Pogona vitticeps).</title>
        <authorList>
            <person name="Gilbert M.J."/>
            <person name="Miller W.G."/>
            <person name="Yee E."/>
            <person name="Kik M."/>
            <person name="Wagenaar J.A."/>
            <person name="Duim B."/>
        </authorList>
    </citation>
    <scope>NUCLEOTIDE SEQUENCE [LARGE SCALE GENOMIC DNA]</scope>
    <source>
        <strain evidence="4">1485E</strain>
    </source>
</reference>
<dbReference type="KEGG" id="caj:CIG1485E_0724"/>
<dbReference type="SUPFAM" id="SSF63411">
    <property type="entry name" value="LuxS/MPP-like metallohydrolase"/>
    <property type="match status" value="2"/>
</dbReference>
<dbReference type="HOGENOM" id="CLU_009902_6_2_7"/>
<gene>
    <name evidence="3" type="ORF">CIG1485E_0724</name>
</gene>
<dbReference type="Proteomes" id="UP000028486">
    <property type="component" value="Chromosome"/>
</dbReference>
<dbReference type="eggNOG" id="COG0612">
    <property type="taxonomic scope" value="Bacteria"/>
</dbReference>
<name>A0A076F8K8_9BACT</name>
<dbReference type="PANTHER" id="PTHR11851">
    <property type="entry name" value="METALLOPROTEASE"/>
    <property type="match status" value="1"/>
</dbReference>